<dbReference type="InterPro" id="IPR003347">
    <property type="entry name" value="JmjC_dom"/>
</dbReference>
<feature type="compositionally biased region" description="Polar residues" evidence="20">
    <location>
        <begin position="1295"/>
        <end position="1304"/>
    </location>
</feature>
<keyword evidence="24" id="KW-1185">Reference proteome</keyword>
<dbReference type="Pfam" id="PF00628">
    <property type="entry name" value="PHD"/>
    <property type="match status" value="1"/>
</dbReference>
<dbReference type="OrthoDB" id="5876800at2759"/>
<dbReference type="PROSITE" id="PS51184">
    <property type="entry name" value="JMJC"/>
    <property type="match status" value="1"/>
</dbReference>
<feature type="compositionally biased region" description="Basic and acidic residues" evidence="20">
    <location>
        <begin position="1136"/>
        <end position="1152"/>
    </location>
</feature>
<dbReference type="GO" id="GO:0140680">
    <property type="term" value="F:histone H3K36me/H3K36me2 demethylase activity"/>
    <property type="evidence" value="ECO:0007669"/>
    <property type="project" value="UniProtKB-EC"/>
</dbReference>
<keyword evidence="15" id="KW-0804">Transcription</keyword>
<comment type="subcellular location">
    <subcellularLocation>
        <location evidence="3">Nucleus</location>
    </subcellularLocation>
</comment>
<comment type="function">
    <text evidence="2">Histone demethylase that specifically demethylates 'Lys-36' of histone H3, thereby playing a central role in histone code.</text>
</comment>
<dbReference type="InterPro" id="IPR019787">
    <property type="entry name" value="Znf_PHD-finger"/>
</dbReference>
<keyword evidence="14" id="KW-0805">Transcription regulation</keyword>
<evidence type="ECO:0000256" key="18">
    <source>
        <dbReference type="ARBA" id="ARBA00047915"/>
    </source>
</evidence>
<keyword evidence="7" id="KW-0479">Metal-binding</keyword>
<evidence type="ECO:0000256" key="4">
    <source>
        <dbReference type="ARBA" id="ARBA00008037"/>
    </source>
</evidence>
<evidence type="ECO:0000259" key="22">
    <source>
        <dbReference type="PROSITE" id="PS51184"/>
    </source>
</evidence>
<feature type="compositionally biased region" description="Polar residues" evidence="20">
    <location>
        <begin position="251"/>
        <end position="260"/>
    </location>
</feature>
<feature type="region of interest" description="Disordered" evidence="20">
    <location>
        <begin position="1295"/>
        <end position="1508"/>
    </location>
</feature>
<evidence type="ECO:0000256" key="7">
    <source>
        <dbReference type="ARBA" id="ARBA00022723"/>
    </source>
</evidence>
<evidence type="ECO:0000256" key="10">
    <source>
        <dbReference type="ARBA" id="ARBA00022853"/>
    </source>
</evidence>
<evidence type="ECO:0000256" key="13">
    <source>
        <dbReference type="ARBA" id="ARBA00023004"/>
    </source>
</evidence>
<feature type="compositionally biased region" description="Polar residues" evidence="20">
    <location>
        <begin position="1469"/>
        <end position="1489"/>
    </location>
</feature>
<dbReference type="SUPFAM" id="SSF51197">
    <property type="entry name" value="Clavaminate synthase-like"/>
    <property type="match status" value="1"/>
</dbReference>
<feature type="region of interest" description="Disordered" evidence="20">
    <location>
        <begin position="1048"/>
        <end position="1082"/>
    </location>
</feature>
<dbReference type="InterPro" id="IPR011011">
    <property type="entry name" value="Znf_FYVE_PHD"/>
</dbReference>
<comment type="cofactor">
    <cofactor evidence="1">
        <name>Fe(2+)</name>
        <dbReference type="ChEBI" id="CHEBI:29033"/>
    </cofactor>
</comment>
<feature type="compositionally biased region" description="Basic and acidic residues" evidence="20">
    <location>
        <begin position="299"/>
        <end position="308"/>
    </location>
</feature>
<feature type="compositionally biased region" description="Polar residues" evidence="20">
    <location>
        <begin position="1387"/>
        <end position="1405"/>
    </location>
</feature>
<feature type="compositionally biased region" description="Polar residues" evidence="20">
    <location>
        <begin position="1359"/>
        <end position="1374"/>
    </location>
</feature>
<feature type="compositionally biased region" description="Polar residues" evidence="20">
    <location>
        <begin position="187"/>
        <end position="203"/>
    </location>
</feature>
<dbReference type="EMBL" id="JAACFV010000061">
    <property type="protein sequence ID" value="KAF7507920.1"/>
    <property type="molecule type" value="Genomic_DNA"/>
</dbReference>
<evidence type="ECO:0000256" key="16">
    <source>
        <dbReference type="ARBA" id="ARBA00023242"/>
    </source>
</evidence>
<keyword evidence="13" id="KW-0408">Iron</keyword>
<dbReference type="InterPro" id="IPR001965">
    <property type="entry name" value="Znf_PHD"/>
</dbReference>
<evidence type="ECO:0000256" key="17">
    <source>
        <dbReference type="ARBA" id="ARBA00031083"/>
    </source>
</evidence>
<name>A0A8H7AMR1_9EURO</name>
<evidence type="ECO:0000313" key="24">
    <source>
        <dbReference type="Proteomes" id="UP000606974"/>
    </source>
</evidence>
<feature type="region of interest" description="Disordered" evidence="20">
    <location>
        <begin position="1"/>
        <end position="30"/>
    </location>
</feature>
<feature type="region of interest" description="Disordered" evidence="20">
    <location>
        <begin position="1136"/>
        <end position="1183"/>
    </location>
</feature>
<dbReference type="SMART" id="SM00558">
    <property type="entry name" value="JmjC"/>
    <property type="match status" value="1"/>
</dbReference>
<evidence type="ECO:0000256" key="5">
    <source>
        <dbReference type="ARBA" id="ARBA00013246"/>
    </source>
</evidence>
<dbReference type="EC" id="1.14.11.27" evidence="5"/>
<dbReference type="PROSITE" id="PS01359">
    <property type="entry name" value="ZF_PHD_1"/>
    <property type="match status" value="1"/>
</dbReference>
<keyword evidence="10" id="KW-0156">Chromatin regulator</keyword>
<feature type="compositionally biased region" description="Low complexity" evidence="20">
    <location>
        <begin position="1424"/>
        <end position="1435"/>
    </location>
</feature>
<dbReference type="CDD" id="cd15517">
    <property type="entry name" value="PHD_TCF19_like"/>
    <property type="match status" value="1"/>
</dbReference>
<keyword evidence="16" id="KW-0539">Nucleus</keyword>
<evidence type="ECO:0000256" key="14">
    <source>
        <dbReference type="ARBA" id="ARBA00023015"/>
    </source>
</evidence>
<dbReference type="Proteomes" id="UP000606974">
    <property type="component" value="Unassembled WGS sequence"/>
</dbReference>
<evidence type="ECO:0000256" key="12">
    <source>
        <dbReference type="ARBA" id="ARBA00023002"/>
    </source>
</evidence>
<protein>
    <recommendedName>
        <fullName evidence="6">JmjC domain-containing histone demethylation protein 1</fullName>
        <ecNumber evidence="5">1.14.11.27</ecNumber>
    </recommendedName>
    <alternativeName>
        <fullName evidence="17">[Histone-H3]-lysine-36 demethylase 1</fullName>
    </alternativeName>
</protein>
<dbReference type="GO" id="GO:0008270">
    <property type="term" value="F:zinc ion binding"/>
    <property type="evidence" value="ECO:0007669"/>
    <property type="project" value="UniProtKB-KW"/>
</dbReference>
<keyword evidence="11" id="KW-0223">Dioxygenase</keyword>
<evidence type="ECO:0000256" key="3">
    <source>
        <dbReference type="ARBA" id="ARBA00004123"/>
    </source>
</evidence>
<feature type="compositionally biased region" description="Polar residues" evidence="20">
    <location>
        <begin position="1413"/>
        <end position="1423"/>
    </location>
</feature>
<proteinExistence type="inferred from homology"/>
<feature type="compositionally biased region" description="Low complexity" evidence="20">
    <location>
        <begin position="1347"/>
        <end position="1358"/>
    </location>
</feature>
<dbReference type="SMART" id="SM00249">
    <property type="entry name" value="PHD"/>
    <property type="match status" value="1"/>
</dbReference>
<dbReference type="SUPFAM" id="SSF57903">
    <property type="entry name" value="FYVE/PHD zinc finger"/>
    <property type="match status" value="1"/>
</dbReference>
<dbReference type="InterPro" id="IPR041070">
    <property type="entry name" value="JHD"/>
</dbReference>
<evidence type="ECO:0000256" key="19">
    <source>
        <dbReference type="PROSITE-ProRule" id="PRU00146"/>
    </source>
</evidence>
<sequence length="1552" mass="170807">MNAAISFRKTSGDLPPRYRTPSPPPREAIEPLSPAAENVHHNWLPEQNAYPAHGLGLSLAGFDGPQVHPAYEQRLWVDNDGQARIDSFNTNATRTNATRRSTYEEYRTTAPTDGSLKREKKGHGRSGSSIDALATIALATSPTFSQGSPAFPQSPWLPSYTYGNGYRHDYTLDERPSKRARSEKLPSPQTGRKQPRPSTSHLTSFESLKDDAELLLNFAQPHNFPPLRRSTPPQHQNPQIDPESPPYRRLSASTTVSEQGEQPALNGVQEDGHDSPGPDGEHVASKQIEDYTAQSGVAEGKEPIKPKQEPGSASDDTSIHQGTCPELQPEPKTSATLVEQLAASAAEASVIEEKKPRRIQPTTQAPCGKCNSLQAITGNEDHDGQISWIGCNGCQRWFHIICAGFKDSRETRTVDKYICPDCEPVKGQTTYVRKSSRARTAIDYAGLNQGMIQSSEETAEHHWLKPIKDGRIKFQPDDFARIRPELLTTDYLEKTDGMKRPVVIPACWNPQFGVQKEVAANVEADDEFSGQEVIIDSNGNEVAASLLTSCEQDREEVLDCGQDLLDMVMPQNLTVRRVAELHGPDMPLDVIDVKSQQTAQKWNLKKWADYYESTGEKTIRNVISLEVSQSKLGRLLQRPKIVRDLDLQDAVWPPELPSKAVQFYCLMSVADCYTDFHIDFGGSSVYYHILKGKKTFFFIPPEEKHLKKYEQWNNSPLQNQTFLGDVTGDCSRVDLSEGDTMMIPSGWIHAVWTPENSLVVGGNFLTRMSYEMQIKINRIEIDTKTALKFRYPLFQKVNWYAAIRYIEDDPVPEEVLNDFEDDPEYVFLRANPVWHEFGELENHAESGDPFYNARFYSRMEVEGLPALRDYLYRTALIASDFHVDGVTEATRTNVKKSIPKGHGEPMDLMRTFGIWVAWKTGCVTAPDWVRPDSPSLSSLARKAENQKKSDVRTPGERTSSRVQLQLEHARTESANTSIKQQTSSVEPEAAKEDTKKRRRTPKTSGLGPQRFACDPCRKRRIRCRHREGEALAQSSESDRSRIYSSISVEIPRPVPGQGSAILDAPSSSPQARSHPLPDPDSVSTLINAQETYASSNQPPPMQMQAEESMLTGAGSGKKGRSKACEECRKSKRRCIHDENGKVDPFKAAEPSRPRGSTSTKRPARLSDAMSSAKKPKVDKTEDDTILIGQAQSALAEAIHEQAVEDDDFNALIDPSLQPAIQQLQAAANVMTQSAQEMNEAAGPDQKPDTSSIDALSVEAPLQQAKLTIHIDPQLQAPSTSIKTEAQPVAALATSSSQISANSLVSPPDSLHNDGEDVFSSHITNHNKPHVNKSVEGMNHHEEEEEGGSSNDSTTSTSNPLQTPKSAGSRYSSRQPKPVDRYVPDPPTVSQHPGSGIKNTPNATTANKKEARRASSSGASLVTPSNSKSNSNFNLSDGHGSGGKPRRASSHATSSSTTSATASAKTTSSPFVATAQQREQKEVISSSTLSKTDEATAATHGNGLGAVLGTASSQQAGQVGISPEIEADEESLRLIRALQEEEFGLRRRRSMRA</sequence>
<dbReference type="Gene3D" id="2.60.120.650">
    <property type="entry name" value="Cupin"/>
    <property type="match status" value="2"/>
</dbReference>
<evidence type="ECO:0000256" key="11">
    <source>
        <dbReference type="ARBA" id="ARBA00022964"/>
    </source>
</evidence>
<dbReference type="PROSITE" id="PS50016">
    <property type="entry name" value="ZF_PHD_2"/>
    <property type="match status" value="1"/>
</dbReference>
<dbReference type="PANTHER" id="PTHR23123">
    <property type="entry name" value="PHD/F-BOX CONTAINING PROTEIN"/>
    <property type="match status" value="1"/>
</dbReference>
<feature type="region of interest" description="Disordered" evidence="20">
    <location>
        <begin position="168"/>
        <end position="203"/>
    </location>
</feature>
<feature type="compositionally biased region" description="Low complexity" evidence="20">
    <location>
        <begin position="1449"/>
        <end position="1468"/>
    </location>
</feature>
<comment type="catalytic activity">
    <reaction evidence="18">
        <text>N(6),N(6)-dimethyl-L-lysyl(36)-[histone H3] + 2 2-oxoglutarate + 2 O2 = L-lysyl(36)-[histone H3] + 2 formaldehyde + 2 succinate + 2 CO2</text>
        <dbReference type="Rhea" id="RHEA:42032"/>
        <dbReference type="Rhea" id="RHEA-COMP:9785"/>
        <dbReference type="Rhea" id="RHEA-COMP:9787"/>
        <dbReference type="ChEBI" id="CHEBI:15379"/>
        <dbReference type="ChEBI" id="CHEBI:16526"/>
        <dbReference type="ChEBI" id="CHEBI:16810"/>
        <dbReference type="ChEBI" id="CHEBI:16842"/>
        <dbReference type="ChEBI" id="CHEBI:29969"/>
        <dbReference type="ChEBI" id="CHEBI:30031"/>
        <dbReference type="ChEBI" id="CHEBI:61976"/>
        <dbReference type="EC" id="1.14.11.27"/>
    </reaction>
</comment>
<evidence type="ECO:0000256" key="15">
    <source>
        <dbReference type="ARBA" id="ARBA00023163"/>
    </source>
</evidence>
<feature type="compositionally biased region" description="Polar residues" evidence="20">
    <location>
        <begin position="972"/>
        <end position="985"/>
    </location>
</feature>
<organism evidence="23 24">
    <name type="scientific">Endocarpon pusillum</name>
    <dbReference type="NCBI Taxonomy" id="364733"/>
    <lineage>
        <taxon>Eukaryota</taxon>
        <taxon>Fungi</taxon>
        <taxon>Dikarya</taxon>
        <taxon>Ascomycota</taxon>
        <taxon>Pezizomycotina</taxon>
        <taxon>Eurotiomycetes</taxon>
        <taxon>Chaetothyriomycetidae</taxon>
        <taxon>Verrucariales</taxon>
        <taxon>Verrucariaceae</taxon>
        <taxon>Endocarpon</taxon>
    </lineage>
</organism>
<keyword evidence="9" id="KW-0862">Zinc</keyword>
<evidence type="ECO:0000256" key="8">
    <source>
        <dbReference type="ARBA" id="ARBA00022771"/>
    </source>
</evidence>
<dbReference type="InterPro" id="IPR050690">
    <property type="entry name" value="JHDM1_Histone_Demethylase"/>
</dbReference>
<comment type="similarity">
    <text evidence="4">Belongs to the JHDM1 histone demethylase family.</text>
</comment>
<evidence type="ECO:0000256" key="2">
    <source>
        <dbReference type="ARBA" id="ARBA00003909"/>
    </source>
</evidence>
<evidence type="ECO:0000259" key="21">
    <source>
        <dbReference type="PROSITE" id="PS50016"/>
    </source>
</evidence>
<dbReference type="GO" id="GO:0005634">
    <property type="term" value="C:nucleus"/>
    <property type="evidence" value="ECO:0007669"/>
    <property type="project" value="UniProtKB-SubCell"/>
</dbReference>
<feature type="region of interest" description="Disordered" evidence="20">
    <location>
        <begin position="933"/>
        <end position="1011"/>
    </location>
</feature>
<evidence type="ECO:0000256" key="1">
    <source>
        <dbReference type="ARBA" id="ARBA00001954"/>
    </source>
</evidence>
<feature type="compositionally biased region" description="Basic and acidic residues" evidence="20">
    <location>
        <begin position="941"/>
        <end position="959"/>
    </location>
</feature>
<accession>A0A8H7AMR1</accession>
<evidence type="ECO:0000256" key="20">
    <source>
        <dbReference type="SAM" id="MobiDB-lite"/>
    </source>
</evidence>
<keyword evidence="12" id="KW-0560">Oxidoreductase</keyword>
<evidence type="ECO:0000256" key="6">
    <source>
        <dbReference type="ARBA" id="ARBA00015153"/>
    </source>
</evidence>
<dbReference type="Pfam" id="PF17811">
    <property type="entry name" value="JHD"/>
    <property type="match status" value="1"/>
</dbReference>
<reference evidence="23" key="1">
    <citation type="submission" date="2020-02" db="EMBL/GenBank/DDBJ databases">
        <authorList>
            <person name="Palmer J.M."/>
        </authorList>
    </citation>
    <scope>NUCLEOTIDE SEQUENCE</scope>
    <source>
        <strain evidence="23">EPUS1.4</strain>
        <tissue evidence="23">Thallus</tissue>
    </source>
</reference>
<evidence type="ECO:0000256" key="9">
    <source>
        <dbReference type="ARBA" id="ARBA00022833"/>
    </source>
</evidence>
<evidence type="ECO:0000313" key="23">
    <source>
        <dbReference type="EMBL" id="KAF7507920.1"/>
    </source>
</evidence>
<feature type="region of interest" description="Disordered" evidence="20">
    <location>
        <begin position="222"/>
        <end position="260"/>
    </location>
</feature>
<feature type="domain" description="JmjC" evidence="22">
    <location>
        <begin position="627"/>
        <end position="781"/>
    </location>
</feature>
<feature type="region of interest" description="Disordered" evidence="20">
    <location>
        <begin position="295"/>
        <end position="330"/>
    </location>
</feature>
<feature type="domain" description="PHD-type" evidence="21">
    <location>
        <begin position="364"/>
        <end position="425"/>
    </location>
</feature>
<feature type="compositionally biased region" description="Basic and acidic residues" evidence="20">
    <location>
        <begin position="168"/>
        <end position="184"/>
    </location>
</feature>
<comment type="caution">
    <text evidence="23">The sequence shown here is derived from an EMBL/GenBank/DDBJ whole genome shotgun (WGS) entry which is preliminary data.</text>
</comment>
<dbReference type="InterPro" id="IPR019786">
    <property type="entry name" value="Zinc_finger_PHD-type_CS"/>
</dbReference>
<gene>
    <name evidence="23" type="ORF">GJ744_009954</name>
</gene>
<dbReference type="Pfam" id="PF02373">
    <property type="entry name" value="JmjC"/>
    <property type="match status" value="1"/>
</dbReference>
<keyword evidence="8 19" id="KW-0863">Zinc-finger</keyword>
<feature type="region of interest" description="Disordered" evidence="20">
    <location>
        <begin position="95"/>
        <end position="128"/>
    </location>
</feature>